<evidence type="ECO:0000313" key="2">
    <source>
        <dbReference type="EMBL" id="KAK7425617.1"/>
    </source>
</evidence>
<evidence type="ECO:0000313" key="3">
    <source>
        <dbReference type="Proteomes" id="UP001498421"/>
    </source>
</evidence>
<feature type="region of interest" description="Disordered" evidence="1">
    <location>
        <begin position="691"/>
        <end position="729"/>
    </location>
</feature>
<protein>
    <submittedName>
        <fullName evidence="2">Uncharacterized protein</fullName>
    </submittedName>
</protein>
<comment type="caution">
    <text evidence="2">The sequence shown here is derived from an EMBL/GenBank/DDBJ whole genome shotgun (WGS) entry which is preliminary data.</text>
</comment>
<dbReference type="EMBL" id="JAZAVK010000079">
    <property type="protein sequence ID" value="KAK7425617.1"/>
    <property type="molecule type" value="Genomic_DNA"/>
</dbReference>
<proteinExistence type="predicted"/>
<feature type="compositionally biased region" description="Basic and acidic residues" evidence="1">
    <location>
        <begin position="695"/>
        <end position="705"/>
    </location>
</feature>
<reference evidence="2 3" key="1">
    <citation type="journal article" date="2025" name="Microbiol. Resour. Announc.">
        <title>Draft genome sequences for Neonectria magnoliae and Neonectria punicea, canker pathogens of Liriodendron tulipifera and Acer saccharum in West Virginia.</title>
        <authorList>
            <person name="Petronek H.M."/>
            <person name="Kasson M.T."/>
            <person name="Metheny A.M."/>
            <person name="Stauder C.M."/>
            <person name="Lovett B."/>
            <person name="Lynch S.C."/>
            <person name="Garnas J.R."/>
            <person name="Kasson L.R."/>
            <person name="Stajich J.E."/>
        </authorList>
    </citation>
    <scope>NUCLEOTIDE SEQUENCE [LARGE SCALE GENOMIC DNA]</scope>
    <source>
        <strain evidence="2 3">NRRL 64651</strain>
    </source>
</reference>
<dbReference type="Proteomes" id="UP001498421">
    <property type="component" value="Unassembled WGS sequence"/>
</dbReference>
<accession>A0ABR1HXF8</accession>
<feature type="region of interest" description="Disordered" evidence="1">
    <location>
        <begin position="1"/>
        <end position="27"/>
    </location>
</feature>
<keyword evidence="3" id="KW-1185">Reference proteome</keyword>
<evidence type="ECO:0000256" key="1">
    <source>
        <dbReference type="SAM" id="MobiDB-lite"/>
    </source>
</evidence>
<dbReference type="PANTHER" id="PTHR40788">
    <property type="entry name" value="CLR5 DOMAIN-CONTAINING PROTEIN-RELATED"/>
    <property type="match status" value="1"/>
</dbReference>
<dbReference type="PANTHER" id="PTHR40788:SF2">
    <property type="entry name" value="CLR5 DOMAIN-CONTAINING PROTEIN"/>
    <property type="match status" value="1"/>
</dbReference>
<gene>
    <name evidence="2" type="ORF">QQZ08_007940</name>
</gene>
<organism evidence="2 3">
    <name type="scientific">Neonectria magnoliae</name>
    <dbReference type="NCBI Taxonomy" id="2732573"/>
    <lineage>
        <taxon>Eukaryota</taxon>
        <taxon>Fungi</taxon>
        <taxon>Dikarya</taxon>
        <taxon>Ascomycota</taxon>
        <taxon>Pezizomycotina</taxon>
        <taxon>Sordariomycetes</taxon>
        <taxon>Hypocreomycetidae</taxon>
        <taxon>Hypocreales</taxon>
        <taxon>Nectriaceae</taxon>
        <taxon>Neonectria</taxon>
    </lineage>
</organism>
<name>A0ABR1HXF8_9HYPO</name>
<sequence length="840" mass="95437">MELGPNDDPAFVAQDHADPDQKTPPTNDFYADSAKLFASLGRPVPKLPSVAEILNEAKKRGPEIFRNYKLLNTVLERHESMIRKRWAKKTTKQRLGYLLKAWPDMPASHRPDFAAYRRNGRQWQAQGSQNTGCYMWPYINQEDLSQTQPLLLLLNSRGREVPSSFAAADLEAMHLGIVSDVIERPFLNEYTMILHGVTDGSEYGSLLAWDDHPDAFDWMHTQRQFAPADGIIVLKAQDALMEFLVNCCQAILHDIPNDQLGSNAYPIQPEPPLKTEVESLGFESLAAMAAAAPYRVPAKFELEKVESLLAAKTRAAEDHLWALREDPHYFHQHLVEGKEHRQEMIKDTNGRPHPTLVSGQEALFWTRVIGNVLVEGYFQLETFSELHQQSKTLVDLQRKYAADISPMKDLPREYLLALLRFRHFLNQAVKGPLAQLKQTVVASPPMRRFYTRLPPMDRTSSKMQIVSKRIKMSKVEENLNHLLRTLWEDDQDLFLLRLSTVIDELERLLEAEPAARDLISFHVAKIIGNLSIQSQCLHQLEIYQPWAQNFDSAAVNLQPDLEKDYAEKCKPWALILTAFNDVNLEKTARLGEPLPGRFKYPIDKRRTKENVETLRRAERNLDVFWASVDRLLHAKLGKLQASALQRLFSQARLLQRTPEWVEPLAGQKVVTTPATEQPLSPFYFGLRDSPSSKAVMDRPESEPFKAKIKTRGAPGQDAEASESVEVGHQEDTATRPFFAVDNRALKVFRTLFFNPAVSSTPGEIPWSHFVHALTSVGFGAQKLYGSVWQFSPGTSDCQGSIHFHEPHPSGKLSFIVARRFGRRLTRAYGWTGEQFGLSKN</sequence>